<dbReference type="InterPro" id="IPR002669">
    <property type="entry name" value="UreD"/>
</dbReference>
<evidence type="ECO:0000256" key="2">
    <source>
        <dbReference type="ARBA" id="ARBA00023186"/>
    </source>
</evidence>
<keyword evidence="5" id="KW-1185">Reference proteome</keyword>
<comment type="subcellular location">
    <subcellularLocation>
        <location evidence="3">Cytoplasm</location>
    </subcellularLocation>
</comment>
<dbReference type="eggNOG" id="COG0829">
    <property type="taxonomic scope" value="Bacteria"/>
</dbReference>
<reference evidence="4 5" key="1">
    <citation type="submission" date="2006-06" db="EMBL/GenBank/DDBJ databases">
        <authorList>
            <person name="Moran M.A."/>
            <person name="Ferriera S."/>
            <person name="Johnson J."/>
            <person name="Kravitz S."/>
            <person name="Beeson K."/>
            <person name="Sutton G."/>
            <person name="Rogers Y.-H."/>
            <person name="Friedman R."/>
            <person name="Frazier M."/>
            <person name="Venter J.C."/>
        </authorList>
    </citation>
    <scope>NUCLEOTIDE SEQUENCE [LARGE SCALE GENOMIC DNA]</scope>
    <source>
        <strain evidence="4 5">E-37</strain>
    </source>
</reference>
<dbReference type="AlphaFoldDB" id="A3K5Z0"/>
<name>A3K5Z0_SAGS3</name>
<evidence type="ECO:0000313" key="5">
    <source>
        <dbReference type="Proteomes" id="UP000005713"/>
    </source>
</evidence>
<organism evidence="4 5">
    <name type="scientific">Sagittula stellata (strain ATCC 700073 / DSM 11524 / E-37)</name>
    <dbReference type="NCBI Taxonomy" id="388399"/>
    <lineage>
        <taxon>Bacteria</taxon>
        <taxon>Pseudomonadati</taxon>
        <taxon>Pseudomonadota</taxon>
        <taxon>Alphaproteobacteria</taxon>
        <taxon>Rhodobacterales</taxon>
        <taxon>Roseobacteraceae</taxon>
        <taxon>Sagittula</taxon>
    </lineage>
</organism>
<accession>A3K5Z0</accession>
<evidence type="ECO:0000256" key="3">
    <source>
        <dbReference type="HAMAP-Rule" id="MF_01384"/>
    </source>
</evidence>
<dbReference type="GO" id="GO:0005737">
    <property type="term" value="C:cytoplasm"/>
    <property type="evidence" value="ECO:0007669"/>
    <property type="project" value="UniProtKB-SubCell"/>
</dbReference>
<evidence type="ECO:0000256" key="1">
    <source>
        <dbReference type="ARBA" id="ARBA00007177"/>
    </source>
</evidence>
<comment type="caution">
    <text evidence="4">The sequence shown here is derived from an EMBL/GenBank/DDBJ whole genome shotgun (WGS) entry which is preliminary data.</text>
</comment>
<sequence length="258" mass="27320">MGDLVLSAKARGGVSAIDRLRTSGCLKTLFPRNAQAVEAILINTSGGLTGGDRLAQVAEAGANARLTLTTQAAERAYRSASGWARVDTRLTVQAGGRIDWLPQELILFEGARLQRSLRADLHGDARLLLVEPVIFGRAAMGERLHDAALRDRIEIRRDGVALYSDAVRLEGDLDAQMARPAVGGGAGAMACILYVGADAEGRLAPLRSHLTATGGASLLRPDVLVARVLAEDGFTLRKTLLPALDLLSGDGLPVSWRL</sequence>
<comment type="similarity">
    <text evidence="1 3">Belongs to the UreD family.</text>
</comment>
<evidence type="ECO:0000313" key="4">
    <source>
        <dbReference type="EMBL" id="EBA07529.1"/>
    </source>
</evidence>
<dbReference type="EMBL" id="AAYA01000009">
    <property type="protein sequence ID" value="EBA07529.1"/>
    <property type="molecule type" value="Genomic_DNA"/>
</dbReference>
<dbReference type="HAMAP" id="MF_01384">
    <property type="entry name" value="UreD"/>
    <property type="match status" value="1"/>
</dbReference>
<proteinExistence type="inferred from homology"/>
<dbReference type="GO" id="GO:0016151">
    <property type="term" value="F:nickel cation binding"/>
    <property type="evidence" value="ECO:0007669"/>
    <property type="project" value="UniProtKB-UniRule"/>
</dbReference>
<keyword evidence="3" id="KW-0963">Cytoplasm</keyword>
<dbReference type="Proteomes" id="UP000005713">
    <property type="component" value="Unassembled WGS sequence"/>
</dbReference>
<keyword evidence="3" id="KW-0996">Nickel insertion</keyword>
<dbReference type="PANTHER" id="PTHR33643">
    <property type="entry name" value="UREASE ACCESSORY PROTEIN D"/>
    <property type="match status" value="1"/>
</dbReference>
<protein>
    <recommendedName>
        <fullName evidence="3">Urease accessory protein UreD</fullName>
    </recommendedName>
</protein>
<comment type="subunit">
    <text evidence="3">UreD, UreF and UreG form a complex that acts as a GTP-hydrolysis-dependent molecular chaperone, activating the urease apoprotein by helping to assemble the nickel containing metallocenter of UreC. The UreE protein probably delivers the nickel.</text>
</comment>
<dbReference type="PANTHER" id="PTHR33643:SF1">
    <property type="entry name" value="UREASE ACCESSORY PROTEIN D"/>
    <property type="match status" value="1"/>
</dbReference>
<dbReference type="RefSeq" id="WP_005860622.1">
    <property type="nucleotide sequence ID" value="NZ_AAYA01000009.1"/>
</dbReference>
<comment type="function">
    <text evidence="3">Required for maturation of urease via the functional incorporation of the urease nickel metallocenter.</text>
</comment>
<dbReference type="Pfam" id="PF01774">
    <property type="entry name" value="UreD"/>
    <property type="match status" value="1"/>
</dbReference>
<keyword evidence="2 3" id="KW-0143">Chaperone</keyword>
<gene>
    <name evidence="3" type="primary">ureD</name>
    <name evidence="4" type="ORF">SSE37_22060</name>
</gene>